<accession>A0A813F370</accession>
<sequence length="122" mass="11491">VQLLLDSRACPQPGLGAQAPPGTTARCPSPLVAAAVAGGPAAAKLLLAAGAAADAVDGLGRRPLPCAAAAGCGELCELLLEARADVNARGSGGSAGGDARGVAALSIAVSAGNGRLVDTLIS</sequence>
<dbReference type="PROSITE" id="PS50088">
    <property type="entry name" value="ANK_REPEAT"/>
    <property type="match status" value="1"/>
</dbReference>
<dbReference type="PANTHER" id="PTHR24173">
    <property type="entry name" value="ANKYRIN REPEAT CONTAINING"/>
    <property type="match status" value="1"/>
</dbReference>
<feature type="non-terminal residue" evidence="4">
    <location>
        <position position="122"/>
    </location>
</feature>
<dbReference type="InterPro" id="IPR036770">
    <property type="entry name" value="Ankyrin_rpt-contain_sf"/>
</dbReference>
<dbReference type="AlphaFoldDB" id="A0A813F370"/>
<reference evidence="4" key="1">
    <citation type="submission" date="2021-02" db="EMBL/GenBank/DDBJ databases">
        <authorList>
            <person name="Dougan E. K."/>
            <person name="Rhodes N."/>
            <person name="Thang M."/>
            <person name="Chan C."/>
        </authorList>
    </citation>
    <scope>NUCLEOTIDE SEQUENCE</scope>
</reference>
<protein>
    <submittedName>
        <fullName evidence="4">Uncharacterized protein</fullName>
    </submittedName>
</protein>
<dbReference type="Pfam" id="PF12796">
    <property type="entry name" value="Ank_2"/>
    <property type="match status" value="1"/>
</dbReference>
<proteinExistence type="predicted"/>
<organism evidence="4 5">
    <name type="scientific">Polarella glacialis</name>
    <name type="common">Dinoflagellate</name>
    <dbReference type="NCBI Taxonomy" id="89957"/>
    <lineage>
        <taxon>Eukaryota</taxon>
        <taxon>Sar</taxon>
        <taxon>Alveolata</taxon>
        <taxon>Dinophyceae</taxon>
        <taxon>Suessiales</taxon>
        <taxon>Suessiaceae</taxon>
        <taxon>Polarella</taxon>
    </lineage>
</organism>
<comment type="caution">
    <text evidence="4">The sequence shown here is derived from an EMBL/GenBank/DDBJ whole genome shotgun (WGS) entry which is preliminary data.</text>
</comment>
<evidence type="ECO:0000256" key="1">
    <source>
        <dbReference type="ARBA" id="ARBA00022737"/>
    </source>
</evidence>
<name>A0A813F370_POLGL</name>
<evidence type="ECO:0000313" key="4">
    <source>
        <dbReference type="EMBL" id="CAE8605803.1"/>
    </source>
</evidence>
<feature type="repeat" description="ANK" evidence="3">
    <location>
        <begin position="59"/>
        <end position="91"/>
    </location>
</feature>
<dbReference type="SUPFAM" id="SSF48403">
    <property type="entry name" value="Ankyrin repeat"/>
    <property type="match status" value="1"/>
</dbReference>
<dbReference type="Proteomes" id="UP000654075">
    <property type="component" value="Unassembled WGS sequence"/>
</dbReference>
<evidence type="ECO:0000256" key="3">
    <source>
        <dbReference type="PROSITE-ProRule" id="PRU00023"/>
    </source>
</evidence>
<dbReference type="Gene3D" id="1.25.40.20">
    <property type="entry name" value="Ankyrin repeat-containing domain"/>
    <property type="match status" value="1"/>
</dbReference>
<keyword evidence="2 3" id="KW-0040">ANK repeat</keyword>
<dbReference type="EMBL" id="CAJNNV010018366">
    <property type="protein sequence ID" value="CAE8605803.1"/>
    <property type="molecule type" value="Genomic_DNA"/>
</dbReference>
<feature type="non-terminal residue" evidence="4">
    <location>
        <position position="1"/>
    </location>
</feature>
<keyword evidence="1" id="KW-0677">Repeat</keyword>
<evidence type="ECO:0000256" key="2">
    <source>
        <dbReference type="ARBA" id="ARBA00023043"/>
    </source>
</evidence>
<keyword evidence="5" id="KW-1185">Reference proteome</keyword>
<gene>
    <name evidence="4" type="ORF">PGLA1383_LOCUS23901</name>
</gene>
<dbReference type="InterPro" id="IPR002110">
    <property type="entry name" value="Ankyrin_rpt"/>
</dbReference>
<dbReference type="PANTHER" id="PTHR24173:SF74">
    <property type="entry name" value="ANKYRIN REPEAT DOMAIN-CONTAINING PROTEIN 16"/>
    <property type="match status" value="1"/>
</dbReference>
<evidence type="ECO:0000313" key="5">
    <source>
        <dbReference type="Proteomes" id="UP000654075"/>
    </source>
</evidence>